<proteinExistence type="predicted"/>
<gene>
    <name evidence="1" type="ORF">E5990_06805</name>
</gene>
<keyword evidence="2" id="KW-1185">Reference proteome</keyword>
<comment type="caution">
    <text evidence="1">The sequence shown here is derived from an EMBL/GenBank/DDBJ whole genome shotgun (WGS) entry which is preliminary data.</text>
</comment>
<dbReference type="EMBL" id="SSTG01000075">
    <property type="protein sequence ID" value="THG50003.1"/>
    <property type="molecule type" value="Genomic_DNA"/>
</dbReference>
<reference evidence="1" key="1">
    <citation type="submission" date="2019-04" db="EMBL/GenBank/DDBJ databases">
        <title>Microbes associate with the intestines of laboratory mice.</title>
        <authorList>
            <person name="Navarre W."/>
            <person name="Wong E."/>
            <person name="Huang K.C."/>
            <person name="Tropini C."/>
            <person name="Ng K."/>
            <person name="Yu B."/>
        </authorList>
    </citation>
    <scope>NUCLEOTIDE SEQUENCE</scope>
    <source>
        <strain evidence="1">NM86_A22</strain>
    </source>
</reference>
<evidence type="ECO:0000313" key="2">
    <source>
        <dbReference type="Proteomes" id="UP000305401"/>
    </source>
</evidence>
<accession>A0AC61S586</accession>
<evidence type="ECO:0000313" key="1">
    <source>
        <dbReference type="EMBL" id="THG50003.1"/>
    </source>
</evidence>
<keyword evidence="1" id="KW-0413">Isomerase</keyword>
<dbReference type="Proteomes" id="UP000305401">
    <property type="component" value="Unassembled WGS sequence"/>
</dbReference>
<sequence>MKYVIILADGMADLPIEALGNRTPLEAAYTPNMDRLALKGRCGLLHTVPAGLHPGSEVANMSVLGYDVARLYQGRGVLEAASMGVDVPTGTVAMRCNLISVSDNNRIENHSAGHISTEEATELIDTLQKELGNDNIKFYPGVSYRNLLLVKGADARVECTPPHDVPGADIDTVLPCAAVADADVFAELLRDLISKSRTILENHPVNVARRKLGKYAANCIWPWSPGYRPAMAPLKEMVPINKGVVISAVDLVFGIGIYAGLATIRVDGATGLYDTNYEGKLQAALKALGDNDTDFVFLHIEASDEAGHEGDAQLKIKTIENLDRMIVGPLAESVACMPEPVRIAILPDHPTPCSIRTHTSDPVPFLIYDPDIEPDQTAVFSEKEAAKGVYGELFGDRFIKIFIT</sequence>
<protein>
    <submittedName>
        <fullName evidence="1">Cofactor-independent phosphoglycerate mutase</fullName>
        <ecNumber evidence="1">5.4.2.12</ecNumber>
    </submittedName>
</protein>
<dbReference type="EC" id="5.4.2.12" evidence="1"/>
<name>A0AC61S586_9BACT</name>
<organism evidence="1 2">
    <name type="scientific">Muribaculum caecicola</name>
    <dbReference type="NCBI Taxonomy" id="3038144"/>
    <lineage>
        <taxon>Bacteria</taxon>
        <taxon>Pseudomonadati</taxon>
        <taxon>Bacteroidota</taxon>
        <taxon>Bacteroidia</taxon>
        <taxon>Bacteroidales</taxon>
        <taxon>Muribaculaceae</taxon>
        <taxon>Muribaculum</taxon>
    </lineage>
</organism>